<gene>
    <name evidence="1" type="ORF">cand_015270</name>
</gene>
<dbReference type="RefSeq" id="XP_067069557.1">
    <property type="nucleotide sequence ID" value="XM_067211762.1"/>
</dbReference>
<sequence length="140" mass="16582">MECDIARAMLIRRNDKSGINYYRFLENYEPEVETKKENNNEEYLGCNYSYTKDQLSDYSTIVYSTSSSQTNTTPCEGFNISNDNIFDNNEYVWQKIIGIRKKVTSTFWSILSLDDDIPLYDYSIPIINEIHIEYYTVQRK</sequence>
<evidence type="ECO:0000313" key="1">
    <source>
        <dbReference type="EMBL" id="OII77711.1"/>
    </source>
</evidence>
<dbReference type="AlphaFoldDB" id="A0A1J4MUG9"/>
<dbReference type="OrthoDB" id="10455951at2759"/>
<protein>
    <submittedName>
        <fullName evidence="1">Uncharacterized protein</fullName>
    </submittedName>
</protein>
<reference evidence="1 2" key="1">
    <citation type="submission" date="2016-10" db="EMBL/GenBank/DDBJ databases">
        <title>Reductive evolution of mitochondrial metabolism and differential evolution of invasion-related proteins in Cryptosporidium.</title>
        <authorList>
            <person name="Liu S."/>
            <person name="Roellig D.M."/>
            <person name="Guo Y."/>
            <person name="Li N."/>
            <person name="Frace M.A."/>
            <person name="Tang K."/>
            <person name="Zhang L."/>
            <person name="Feng Y."/>
            <person name="Xiao L."/>
        </authorList>
    </citation>
    <scope>NUCLEOTIDE SEQUENCE [LARGE SCALE GENOMIC DNA]</scope>
    <source>
        <strain evidence="1">30847</strain>
    </source>
</reference>
<dbReference type="Proteomes" id="UP000186804">
    <property type="component" value="Unassembled WGS sequence"/>
</dbReference>
<dbReference type="GeneID" id="92365712"/>
<dbReference type="EMBL" id="LRBS01000031">
    <property type="protein sequence ID" value="OII77711.1"/>
    <property type="molecule type" value="Genomic_DNA"/>
</dbReference>
<accession>A0A1J4MUG9</accession>
<name>A0A1J4MUG9_9CRYT</name>
<dbReference type="VEuPathDB" id="CryptoDB:cand_015270"/>
<evidence type="ECO:0000313" key="2">
    <source>
        <dbReference type="Proteomes" id="UP000186804"/>
    </source>
</evidence>
<keyword evidence="2" id="KW-1185">Reference proteome</keyword>
<comment type="caution">
    <text evidence="1">The sequence shown here is derived from an EMBL/GenBank/DDBJ whole genome shotgun (WGS) entry which is preliminary data.</text>
</comment>
<organism evidence="1 2">
    <name type="scientific">Cryptosporidium andersoni</name>
    <dbReference type="NCBI Taxonomy" id="117008"/>
    <lineage>
        <taxon>Eukaryota</taxon>
        <taxon>Sar</taxon>
        <taxon>Alveolata</taxon>
        <taxon>Apicomplexa</taxon>
        <taxon>Conoidasida</taxon>
        <taxon>Coccidia</taxon>
        <taxon>Eucoccidiorida</taxon>
        <taxon>Eimeriorina</taxon>
        <taxon>Cryptosporidiidae</taxon>
        <taxon>Cryptosporidium</taxon>
    </lineage>
</organism>
<proteinExistence type="predicted"/>